<dbReference type="InterPro" id="IPR000305">
    <property type="entry name" value="GIY-YIG_endonuc"/>
</dbReference>
<evidence type="ECO:0000256" key="1">
    <source>
        <dbReference type="ARBA" id="ARBA00007435"/>
    </source>
</evidence>
<dbReference type="RefSeq" id="WP_054466893.1">
    <property type="nucleotide sequence ID" value="NZ_CP159837.1"/>
</dbReference>
<evidence type="ECO:0000259" key="2">
    <source>
        <dbReference type="PROSITE" id="PS50164"/>
    </source>
</evidence>
<gene>
    <name evidence="3" type="ORF">ABWT76_003392</name>
</gene>
<comment type="similarity">
    <text evidence="1">Belongs to the UPF0213 family.</text>
</comment>
<dbReference type="InterPro" id="IPR050190">
    <property type="entry name" value="UPF0213_domain"/>
</dbReference>
<dbReference type="PROSITE" id="PS50164">
    <property type="entry name" value="GIY_YIG"/>
    <property type="match status" value="1"/>
</dbReference>
<sequence length="95" mass="11650">MKNYFIYILASKYNGTLYIGVTNDLLKRVYEHKNNFVDGFTKQYGVHRLVYYEVFNSIESAINREKQIKKWRREWKINLIEKDNPKWDDLYDSLF</sequence>
<dbReference type="PANTHER" id="PTHR34477">
    <property type="entry name" value="UPF0213 PROTEIN YHBQ"/>
    <property type="match status" value="1"/>
</dbReference>
<dbReference type="CDD" id="cd10448">
    <property type="entry name" value="GIY-YIG_unchar_3"/>
    <property type="match status" value="1"/>
</dbReference>
<dbReference type="PANTHER" id="PTHR34477:SF5">
    <property type="entry name" value="BSL5627 PROTEIN"/>
    <property type="match status" value="1"/>
</dbReference>
<evidence type="ECO:0000313" key="3">
    <source>
        <dbReference type="EMBL" id="XCM34760.1"/>
    </source>
</evidence>
<feature type="domain" description="GIY-YIG" evidence="2">
    <location>
        <begin position="2"/>
        <end position="79"/>
    </location>
</feature>
<reference evidence="3" key="1">
    <citation type="submission" date="2024-07" db="EMBL/GenBank/DDBJ databases">
        <authorList>
            <person name="Kim Y.J."/>
            <person name="Jeong J.Y."/>
        </authorList>
    </citation>
    <scope>NUCLEOTIDE SEQUENCE</scope>
    <source>
        <strain evidence="3">GIHE-MW2</strain>
    </source>
</reference>
<dbReference type="EMBL" id="CP159837">
    <property type="protein sequence ID" value="XCM34760.1"/>
    <property type="molecule type" value="Genomic_DNA"/>
</dbReference>
<protein>
    <submittedName>
        <fullName evidence="3">GIY-YIG nuclease family protein</fullName>
    </submittedName>
</protein>
<dbReference type="Gene3D" id="3.40.1440.10">
    <property type="entry name" value="GIY-YIG endonuclease"/>
    <property type="match status" value="1"/>
</dbReference>
<dbReference type="SUPFAM" id="SSF82771">
    <property type="entry name" value="GIY-YIG endonuclease"/>
    <property type="match status" value="1"/>
</dbReference>
<dbReference type="Pfam" id="PF01541">
    <property type="entry name" value="GIY-YIG"/>
    <property type="match status" value="1"/>
</dbReference>
<dbReference type="SMART" id="SM00465">
    <property type="entry name" value="GIYc"/>
    <property type="match status" value="1"/>
</dbReference>
<dbReference type="AlphaFoldDB" id="A0AAU8J6M1"/>
<name>A0AAU8J6M1_9CYAN</name>
<proteinExistence type="inferred from homology"/>
<organism evidence="3">
    <name type="scientific">Planktothricoides raciborskii GIHE-MW2</name>
    <dbReference type="NCBI Taxonomy" id="2792601"/>
    <lineage>
        <taxon>Bacteria</taxon>
        <taxon>Bacillati</taxon>
        <taxon>Cyanobacteriota</taxon>
        <taxon>Cyanophyceae</taxon>
        <taxon>Oscillatoriophycideae</taxon>
        <taxon>Oscillatoriales</taxon>
        <taxon>Oscillatoriaceae</taxon>
        <taxon>Planktothricoides</taxon>
    </lineage>
</organism>
<dbReference type="InterPro" id="IPR035901">
    <property type="entry name" value="GIY-YIG_endonuc_sf"/>
</dbReference>
<accession>A0AAU8J6M1</accession>